<name>A0A7M3MDD6_9BACT</name>
<keyword evidence="1 2" id="KW-0645">Protease</keyword>
<dbReference type="GO" id="GO:0004176">
    <property type="term" value="F:ATP-dependent peptidase activity"/>
    <property type="evidence" value="ECO:0007669"/>
    <property type="project" value="UniProtKB-UniRule"/>
</dbReference>
<evidence type="ECO:0000256" key="2">
    <source>
        <dbReference type="PROSITE-ProRule" id="PRU01122"/>
    </source>
</evidence>
<gene>
    <name evidence="5" type="ORF">DPQ33_11320</name>
</gene>
<dbReference type="GO" id="GO:0006508">
    <property type="term" value="P:proteolysis"/>
    <property type="evidence" value="ECO:0007669"/>
    <property type="project" value="UniProtKB-KW"/>
</dbReference>
<dbReference type="Gene3D" id="3.30.230.10">
    <property type="match status" value="1"/>
</dbReference>
<dbReference type="Pfam" id="PF20437">
    <property type="entry name" value="LonC_helical"/>
    <property type="match status" value="1"/>
</dbReference>
<feature type="active site" evidence="2">
    <location>
        <position position="710"/>
    </location>
</feature>
<dbReference type="Pfam" id="PF05362">
    <property type="entry name" value="Lon_C"/>
    <property type="match status" value="1"/>
</dbReference>
<comment type="catalytic activity">
    <reaction evidence="2">
        <text>Hydrolysis of proteins in presence of ATP.</text>
        <dbReference type="EC" id="3.4.21.53"/>
    </reaction>
</comment>
<feature type="active site" evidence="2">
    <location>
        <position position="667"/>
    </location>
</feature>
<dbReference type="InterPro" id="IPR020568">
    <property type="entry name" value="Ribosomal_Su5_D2-typ_SF"/>
</dbReference>
<dbReference type="InterPro" id="IPR046844">
    <property type="entry name" value="Lon-like_helical"/>
</dbReference>
<dbReference type="Gene3D" id="1.10.8.60">
    <property type="match status" value="1"/>
</dbReference>
<keyword evidence="2" id="KW-0720">Serine protease</keyword>
<comment type="similarity">
    <text evidence="2">Belongs to the peptidase S16 family.</text>
</comment>
<protein>
    <recommendedName>
        <fullName evidence="2">endopeptidase La</fullName>
        <ecNumber evidence="2">3.4.21.53</ecNumber>
    </recommendedName>
</protein>
<dbReference type="Proteomes" id="UP000448292">
    <property type="component" value="Unassembled WGS sequence"/>
</dbReference>
<accession>A0A7M3MDD6</accession>
<dbReference type="RefSeq" id="WP_144303335.1">
    <property type="nucleotide sequence ID" value="NZ_QMIE01000010.1"/>
</dbReference>
<dbReference type="PROSITE" id="PS51786">
    <property type="entry name" value="LON_PROTEOLYTIC"/>
    <property type="match status" value="1"/>
</dbReference>
<evidence type="ECO:0000256" key="1">
    <source>
        <dbReference type="ARBA" id="ARBA00022670"/>
    </source>
</evidence>
<dbReference type="Gene3D" id="3.40.50.300">
    <property type="entry name" value="P-loop containing nucleotide triphosphate hydrolases"/>
    <property type="match status" value="2"/>
</dbReference>
<comment type="caution">
    <text evidence="5">The sequence shown here is derived from an EMBL/GenBank/DDBJ whole genome shotgun (WGS) entry which is preliminary data.</text>
</comment>
<dbReference type="Pfam" id="PF13654">
    <property type="entry name" value="AAA_32"/>
    <property type="match status" value="1"/>
</dbReference>
<keyword evidence="6" id="KW-1185">Reference proteome</keyword>
<dbReference type="InterPro" id="IPR027065">
    <property type="entry name" value="Lon_Prtase"/>
</dbReference>
<keyword evidence="2" id="KW-0378">Hydrolase</keyword>
<dbReference type="GO" id="GO:0004252">
    <property type="term" value="F:serine-type endopeptidase activity"/>
    <property type="evidence" value="ECO:0007669"/>
    <property type="project" value="UniProtKB-UniRule"/>
</dbReference>
<reference evidence="5 6" key="1">
    <citation type="submission" date="2018-06" db="EMBL/GenBank/DDBJ databases">
        <title>Complete genome of Desulfovibrio indonesiensis P37SLT.</title>
        <authorList>
            <person name="Crispim J.S."/>
            <person name="Vidigal P.M.P."/>
            <person name="Silva L.C.F."/>
            <person name="Laguardia C.N."/>
            <person name="Araujo L.C."/>
            <person name="Dias R.S."/>
            <person name="Sousa M.P."/>
            <person name="Paula S.O."/>
            <person name="Silva C."/>
        </authorList>
    </citation>
    <scope>NUCLEOTIDE SEQUENCE [LARGE SCALE GENOMIC DNA]</scope>
    <source>
        <strain evidence="5 6">P37SLT</strain>
    </source>
</reference>
<dbReference type="EC" id="3.4.21.53" evidence="2"/>
<organism evidence="5 6">
    <name type="scientific">Oceanidesulfovibrio indonesiensis</name>
    <dbReference type="NCBI Taxonomy" id="54767"/>
    <lineage>
        <taxon>Bacteria</taxon>
        <taxon>Pseudomonadati</taxon>
        <taxon>Thermodesulfobacteriota</taxon>
        <taxon>Desulfovibrionia</taxon>
        <taxon>Desulfovibrionales</taxon>
        <taxon>Desulfovibrionaceae</taxon>
        <taxon>Oceanidesulfovibrio</taxon>
    </lineage>
</organism>
<dbReference type="SUPFAM" id="SSF54211">
    <property type="entry name" value="Ribosomal protein S5 domain 2-like"/>
    <property type="match status" value="1"/>
</dbReference>
<dbReference type="EMBL" id="QMIE01000010">
    <property type="protein sequence ID" value="TVM16586.1"/>
    <property type="molecule type" value="Genomic_DNA"/>
</dbReference>
<feature type="region of interest" description="Disordered" evidence="3">
    <location>
        <begin position="1"/>
        <end position="35"/>
    </location>
</feature>
<dbReference type="PANTHER" id="PTHR10046">
    <property type="entry name" value="ATP DEPENDENT LON PROTEASE FAMILY MEMBER"/>
    <property type="match status" value="1"/>
</dbReference>
<dbReference type="InterPro" id="IPR046843">
    <property type="entry name" value="LonB_AAA-LID"/>
</dbReference>
<dbReference type="GO" id="GO:0005524">
    <property type="term" value="F:ATP binding"/>
    <property type="evidence" value="ECO:0007669"/>
    <property type="project" value="InterPro"/>
</dbReference>
<dbReference type="Pfam" id="PF20436">
    <property type="entry name" value="LonB_AAA-LID"/>
    <property type="match status" value="1"/>
</dbReference>
<evidence type="ECO:0000256" key="3">
    <source>
        <dbReference type="SAM" id="MobiDB-lite"/>
    </source>
</evidence>
<dbReference type="InterPro" id="IPR014721">
    <property type="entry name" value="Ribsml_uS5_D2-typ_fold_subgr"/>
</dbReference>
<evidence type="ECO:0000259" key="4">
    <source>
        <dbReference type="PROSITE" id="PS51786"/>
    </source>
</evidence>
<dbReference type="PRINTS" id="PR00830">
    <property type="entry name" value="ENDOLAPTASE"/>
</dbReference>
<evidence type="ECO:0000313" key="6">
    <source>
        <dbReference type="Proteomes" id="UP000448292"/>
    </source>
</evidence>
<dbReference type="InterPro" id="IPR041699">
    <property type="entry name" value="AAA_32"/>
</dbReference>
<sequence>MPKVKPLPASRLRARLDPKSIPYETSDDIRRSAVADHPPQPRFLEALQLGLSIDDPGYHIFLCGDENMGRTYLMRSYLAPVSRKAETPQDAVYLYNFDDPDKPRIVMLPTGMGRVLKDEIADAVDRVRQEVPASFERDSYLHRRRELLESYQKTRDTLMSEMETQASKKGFNVDMDDEGGVTIYPLVEGKVLSEEDYERLEPSLRNKLKTQGDSLLHAVNDVLRRVSKEDQGFRDKESALDREFVESVLADHFDPLTRTWVKRCPDRGLDEHFDAMRKDLVKNLEQLAPREPSADASPLAGLSLLGAEQSSEDHFSRYDVHVFVDNAATQGAPVVVEDHPTARNLLGSIERESEMGTLVTDFSLIKAGALHRANGGYLILHVEDVLQYQSAWEGLLRSLRSGLARIEETDEGQDQVKTKTLEPAPMPVNCKVVLIGDHNAYEMLLAYDDRFPKLFKIKAHLQEHVWRKSPAVKNFVKSLSRVIDEAGLMPFDRAALAGLVDYASTLAEDQRKISLKTPLVRELMLEANAMARSSGKDLVDVESLARARRAKDYRANLYEEEFLEEYDRELIKVSTRGSAVGRVNGLSVTWFGDYEFGLPHQIACTVGVGDEGVVDLEREADLGGPIHTKAMMILKSYLMGRFAQNKPLVFSGSLCFEQSYARVEGDSASAAELAALLSALAEVPIRLSCAFTGAVSQSGAILAVGGVTRKIEGFFQVCKRRGLDGTQGVLIPEDNRDHLMLDDDVVEAVEAGQFHIWPISTIEQALELLTDMPAGKPLKNGGFSAGSLYARVDKRLAELARLAKQTLPGGRRRNS</sequence>
<dbReference type="OrthoDB" id="9758568at2"/>
<dbReference type="AlphaFoldDB" id="A0A7M3MDD6"/>
<evidence type="ECO:0000313" key="5">
    <source>
        <dbReference type="EMBL" id="TVM16586.1"/>
    </source>
</evidence>
<dbReference type="GO" id="GO:0030163">
    <property type="term" value="P:protein catabolic process"/>
    <property type="evidence" value="ECO:0007669"/>
    <property type="project" value="InterPro"/>
</dbReference>
<dbReference type="InterPro" id="IPR008269">
    <property type="entry name" value="Lon_proteolytic"/>
</dbReference>
<proteinExistence type="inferred from homology"/>
<feature type="domain" description="Lon proteolytic" evidence="4">
    <location>
        <begin position="577"/>
        <end position="772"/>
    </location>
</feature>
<dbReference type="InterPro" id="IPR027417">
    <property type="entry name" value="P-loop_NTPase"/>
</dbReference>